<gene>
    <name evidence="2" type="ORF">BDV25DRAFT_145262</name>
</gene>
<evidence type="ECO:0000313" key="3">
    <source>
        <dbReference type="Proteomes" id="UP000325780"/>
    </source>
</evidence>
<dbReference type="Proteomes" id="UP000325780">
    <property type="component" value="Unassembled WGS sequence"/>
</dbReference>
<evidence type="ECO:0000256" key="1">
    <source>
        <dbReference type="SAM" id="MobiDB-lite"/>
    </source>
</evidence>
<protein>
    <recommendedName>
        <fullName evidence="4">Restriction endonuclease domain-containing protein</fullName>
    </recommendedName>
</protein>
<evidence type="ECO:0000313" key="2">
    <source>
        <dbReference type="EMBL" id="KAE8144801.1"/>
    </source>
</evidence>
<evidence type="ECO:0008006" key="4">
    <source>
        <dbReference type="Google" id="ProtNLM"/>
    </source>
</evidence>
<feature type="region of interest" description="Disordered" evidence="1">
    <location>
        <begin position="316"/>
        <end position="337"/>
    </location>
</feature>
<accession>A0A5N6TFB8</accession>
<feature type="region of interest" description="Disordered" evidence="1">
    <location>
        <begin position="1"/>
        <end position="28"/>
    </location>
</feature>
<organism evidence="2 3">
    <name type="scientific">Aspergillus avenaceus</name>
    <dbReference type="NCBI Taxonomy" id="36643"/>
    <lineage>
        <taxon>Eukaryota</taxon>
        <taxon>Fungi</taxon>
        <taxon>Dikarya</taxon>
        <taxon>Ascomycota</taxon>
        <taxon>Pezizomycotina</taxon>
        <taxon>Eurotiomycetes</taxon>
        <taxon>Eurotiomycetidae</taxon>
        <taxon>Eurotiales</taxon>
        <taxon>Aspergillaceae</taxon>
        <taxon>Aspergillus</taxon>
        <taxon>Aspergillus subgen. Circumdati</taxon>
    </lineage>
</organism>
<dbReference type="EMBL" id="ML742433">
    <property type="protein sequence ID" value="KAE8144801.1"/>
    <property type="molecule type" value="Genomic_DNA"/>
</dbReference>
<name>A0A5N6TFB8_ASPAV</name>
<dbReference type="AlphaFoldDB" id="A0A5N6TFB8"/>
<dbReference type="OrthoDB" id="3485856at2759"/>
<reference evidence="2 3" key="1">
    <citation type="submission" date="2019-04" db="EMBL/GenBank/DDBJ databases">
        <title>Friends and foes A comparative genomics study of 23 Aspergillus species from section Flavi.</title>
        <authorList>
            <consortium name="DOE Joint Genome Institute"/>
            <person name="Kjaerbolling I."/>
            <person name="Vesth T."/>
            <person name="Frisvad J.C."/>
            <person name="Nybo J.L."/>
            <person name="Theobald S."/>
            <person name="Kildgaard S."/>
            <person name="Isbrandt T."/>
            <person name="Kuo A."/>
            <person name="Sato A."/>
            <person name="Lyhne E.K."/>
            <person name="Kogle M.E."/>
            <person name="Wiebenga A."/>
            <person name="Kun R.S."/>
            <person name="Lubbers R.J."/>
            <person name="Makela M.R."/>
            <person name="Barry K."/>
            <person name="Chovatia M."/>
            <person name="Clum A."/>
            <person name="Daum C."/>
            <person name="Haridas S."/>
            <person name="He G."/>
            <person name="LaButti K."/>
            <person name="Lipzen A."/>
            <person name="Mondo S."/>
            <person name="Riley R."/>
            <person name="Salamov A."/>
            <person name="Simmons B.A."/>
            <person name="Magnuson J.K."/>
            <person name="Henrissat B."/>
            <person name="Mortensen U.H."/>
            <person name="Larsen T.O."/>
            <person name="Devries R.P."/>
            <person name="Grigoriev I.V."/>
            <person name="Machida M."/>
            <person name="Baker S.E."/>
            <person name="Andersen M.R."/>
        </authorList>
    </citation>
    <scope>NUCLEOTIDE SEQUENCE [LARGE SCALE GENOMIC DNA]</scope>
    <source>
        <strain evidence="2 3">IBT 18842</strain>
    </source>
</reference>
<keyword evidence="3" id="KW-1185">Reference proteome</keyword>
<proteinExistence type="predicted"/>
<sequence length="337" mass="37756">MFGRQNNSTWPNLNITLPSTPPSKQRQPSAGLSVWNAIRIFQDLKDPHSEACHDGQKTIKLPPEEYLQLLRTLDCEPLQEFVSDKVRWDYDPKAGLLYIRTPTPVHNFFASSIAAEIYKQLQCIANVESAAGKFAGQISNGGSSRIYLKEDDCEGEPGNSKVFLQHQPDAQFQYHGTAYPGVVLEVSYAQKGKSLQKLARHYILHSNGNIKVVIGVAINSLGTNESTVSLWRPSYIQEGGEEFDILDVQQEIKSQPFRAQDGSYANQAQSIHLDLSDFAPDQLSADIQGIQLEITFEKLAYFLGLAEHMHRLREISPGIKSERKTRKRKLSPSSAEE</sequence>